<evidence type="ECO:0000256" key="10">
    <source>
        <dbReference type="ARBA" id="ARBA00025276"/>
    </source>
</evidence>
<keyword evidence="4" id="KW-0812">Transmembrane</keyword>
<dbReference type="InterPro" id="IPR039627">
    <property type="entry name" value="Yme2_C"/>
</dbReference>
<dbReference type="GO" id="GO:0005743">
    <property type="term" value="C:mitochondrial inner membrane"/>
    <property type="evidence" value="ECO:0007669"/>
    <property type="project" value="UniProtKB-SubCell"/>
</dbReference>
<dbReference type="InterPro" id="IPR012677">
    <property type="entry name" value="Nucleotide-bd_a/b_plait_sf"/>
</dbReference>
<keyword evidence="15" id="KW-1185">Reference proteome</keyword>
<dbReference type="PANTHER" id="PTHR32198">
    <property type="entry name" value="MITOCHONDRIAL ESCAPE PROTEIN 2"/>
    <property type="match status" value="1"/>
</dbReference>
<evidence type="ECO:0000313" key="14">
    <source>
        <dbReference type="EMBL" id="CCG80528.1"/>
    </source>
</evidence>
<accession>R4XB49</accession>
<keyword evidence="6" id="KW-0809">Transit peptide</keyword>
<keyword evidence="11" id="KW-0694">RNA-binding</keyword>
<gene>
    <name evidence="14" type="ORF">TAPDE_000032</name>
</gene>
<reference evidence="14 15" key="1">
    <citation type="journal article" date="2013" name="MBio">
        <title>Genome sequencing of the plant pathogen Taphrina deformans, the causal agent of peach leaf curl.</title>
        <authorList>
            <person name="Cisse O.H."/>
            <person name="Almeida J.M.G.C.F."/>
            <person name="Fonseca A."/>
            <person name="Kumar A.A."/>
            <person name="Salojaervi J."/>
            <person name="Overmyer K."/>
            <person name="Hauser P.M."/>
            <person name="Pagni M."/>
        </authorList>
    </citation>
    <scope>NUCLEOTIDE SEQUENCE [LARGE SCALE GENOMIC DNA]</scope>
    <source>
        <strain evidence="15">PYCC 5710 / ATCC 11124 / CBS 356.35 / IMI 108563 / JCM 9778 / NBRC 8474</strain>
    </source>
</reference>
<keyword evidence="9" id="KW-0472">Membrane</keyword>
<organism evidence="14 15">
    <name type="scientific">Taphrina deformans (strain PYCC 5710 / ATCC 11124 / CBS 356.35 / IMI 108563 / JCM 9778 / NBRC 8474)</name>
    <name type="common">Peach leaf curl fungus</name>
    <name type="synonym">Lalaria deformans</name>
    <dbReference type="NCBI Taxonomy" id="1097556"/>
    <lineage>
        <taxon>Eukaryota</taxon>
        <taxon>Fungi</taxon>
        <taxon>Dikarya</taxon>
        <taxon>Ascomycota</taxon>
        <taxon>Taphrinomycotina</taxon>
        <taxon>Taphrinomycetes</taxon>
        <taxon>Taphrinales</taxon>
        <taxon>Taphrinaceae</taxon>
        <taxon>Taphrina</taxon>
    </lineage>
</organism>
<dbReference type="GO" id="GO:0006397">
    <property type="term" value="P:mRNA processing"/>
    <property type="evidence" value="ECO:0007669"/>
    <property type="project" value="UniProtKB-UniRule"/>
</dbReference>
<feature type="domain" description="Mitochondrial escape protein 2 C-terminal" evidence="13">
    <location>
        <begin position="314"/>
        <end position="720"/>
    </location>
</feature>
<dbReference type="InterPro" id="IPR035979">
    <property type="entry name" value="RBD_domain_sf"/>
</dbReference>
<evidence type="ECO:0000259" key="13">
    <source>
        <dbReference type="Pfam" id="PF10443"/>
    </source>
</evidence>
<dbReference type="eggNOG" id="ENOG502QS0P">
    <property type="taxonomic scope" value="Eukaryota"/>
</dbReference>
<proteinExistence type="inferred from homology"/>
<evidence type="ECO:0000259" key="12">
    <source>
        <dbReference type="Pfam" id="PF00076"/>
    </source>
</evidence>
<dbReference type="OrthoDB" id="10267654at2759"/>
<dbReference type="STRING" id="1097556.R4XB49"/>
<keyword evidence="8 11" id="KW-0496">Mitochondrion</keyword>
<dbReference type="GO" id="GO:0003723">
    <property type="term" value="F:RNA binding"/>
    <property type="evidence" value="ECO:0007669"/>
    <property type="project" value="UniProtKB-UniRule"/>
</dbReference>
<evidence type="ECO:0000256" key="8">
    <source>
        <dbReference type="ARBA" id="ARBA00023128"/>
    </source>
</evidence>
<evidence type="ECO:0000256" key="6">
    <source>
        <dbReference type="ARBA" id="ARBA00022946"/>
    </source>
</evidence>
<dbReference type="SUPFAM" id="SSF54928">
    <property type="entry name" value="RNA-binding domain, RBD"/>
    <property type="match status" value="1"/>
</dbReference>
<name>R4XB49_TAPDE</name>
<keyword evidence="5 11" id="KW-0999">Mitochondrion inner membrane</keyword>
<comment type="function">
    <text evidence="10 11">Plays a role in maintaining the mitochondrial genome and in controlling the mtDNA escape. Involved in the regulation of mtDNA nucleotide structure and number. May have a dispensable role in early maturation of pre-rRNA.</text>
</comment>
<evidence type="ECO:0000256" key="7">
    <source>
        <dbReference type="ARBA" id="ARBA00022989"/>
    </source>
</evidence>
<evidence type="ECO:0000256" key="2">
    <source>
        <dbReference type="ARBA" id="ARBA00010320"/>
    </source>
</evidence>
<keyword evidence="11" id="KW-0507">mRNA processing</keyword>
<keyword evidence="7" id="KW-1133">Transmembrane helix</keyword>
<feature type="domain" description="RRM" evidence="12">
    <location>
        <begin position="165"/>
        <end position="217"/>
    </location>
</feature>
<sequence length="762" mass="85747">MLFRSALRRQLKHKAQRRITTNAVERETGHIEAGPDEALLFFDNVYPIQYGLFDIRYWLVRLDTGMANRVLRNAVPKDLGVELASMTPRVKEGGALLRVRWDKLSGLTPQAVASRIEEHLAKDQQHIYFNPLRRLRSFLVRGRPWLEDLNRFPSQRLKIEFEGGPELSQETLYEYFRKYGKIINIFPASATQKYAILQFAQIRSATAARTCLHGFKDGATILKIGFESQLKGHMIREYLLSHPRFTIPAVAALIAGISVSVFEPIRTWFVEQTISRSFHYEDTKFFKWIQSGARSLIPRKAKNTRATRGTWFERESTKKEVSSWLNEAGSTFSIVQGPRGSGKRDLVVDEVLKDRRNVFVLDCESLVESRGDSATINNLAGQLGYRPIFSWMNSISSFIDLAAQGMMGQSAGFSETLDSQVKKILGTGASAVKQIALKHGAKTDGRDEDYLEANPGERPVIVIDKFLYKQEGSELVYDNIAKWAATLVESNIAHVIFLTTDISYSKMLQKVLPDKLFRTVTLGDATPDMALEYVTKKLADQGIETHKNETVTPQIKEQLTILGGRLTDLDFLARRLALGETPQAAGDAIINQAANEVIKLYLTSTSGETWDRLQAWYLLCALTEAKELRYQEALLDPVLKNGDESLKALEQAEMISIVTRNGHPSAIRVGKPVYHAAFQRIRNDAAFCAGLDLERVTALLGVEASTIAKAEEELILLKEISVQKKVAGRIEYLLSKVETSQKNIVEMEKVAGQLKTVLRREF</sequence>
<dbReference type="Gene3D" id="3.30.70.330">
    <property type="match status" value="1"/>
</dbReference>
<evidence type="ECO:0000256" key="1">
    <source>
        <dbReference type="ARBA" id="ARBA00004434"/>
    </source>
</evidence>
<comment type="caution">
    <text evidence="14">The sequence shown here is derived from an EMBL/GenBank/DDBJ whole genome shotgun (WGS) entry which is preliminary data.</text>
</comment>
<dbReference type="EMBL" id="CAHR02000002">
    <property type="protein sequence ID" value="CCG80528.1"/>
    <property type="molecule type" value="Genomic_DNA"/>
</dbReference>
<comment type="subcellular location">
    <subcellularLocation>
        <location evidence="1 11">Mitochondrion inner membrane</location>
        <topology evidence="1 11">Single-pass membrane protein</topology>
    </subcellularLocation>
</comment>
<dbReference type="InterPro" id="IPR018850">
    <property type="entry name" value="Mt_escape_2_C"/>
</dbReference>
<evidence type="ECO:0000313" key="15">
    <source>
        <dbReference type="Proteomes" id="UP000013776"/>
    </source>
</evidence>
<dbReference type="Pfam" id="PF00076">
    <property type="entry name" value="RRM_1"/>
    <property type="match status" value="1"/>
</dbReference>
<protein>
    <recommendedName>
        <fullName evidence="3 11">Mitochondrial escape protein 2</fullName>
    </recommendedName>
</protein>
<dbReference type="Pfam" id="PF10443">
    <property type="entry name" value="RNA12"/>
    <property type="match status" value="1"/>
</dbReference>
<evidence type="ECO:0000256" key="3">
    <source>
        <dbReference type="ARBA" id="ARBA00020222"/>
    </source>
</evidence>
<dbReference type="VEuPathDB" id="FungiDB:TAPDE_000032"/>
<comment type="similarity">
    <text evidence="2 11">Belongs to the YME2 family.</text>
</comment>
<dbReference type="AlphaFoldDB" id="R4XB49"/>
<evidence type="ECO:0000256" key="5">
    <source>
        <dbReference type="ARBA" id="ARBA00022792"/>
    </source>
</evidence>
<evidence type="ECO:0000256" key="4">
    <source>
        <dbReference type="ARBA" id="ARBA00022692"/>
    </source>
</evidence>
<dbReference type="Proteomes" id="UP000013776">
    <property type="component" value="Unassembled WGS sequence"/>
</dbReference>
<dbReference type="PANTHER" id="PTHR32198:SF2">
    <property type="entry name" value="MITOCHONDRIAL ESCAPE PROTEIN 2"/>
    <property type="match status" value="1"/>
</dbReference>
<dbReference type="InterPro" id="IPR000504">
    <property type="entry name" value="RRM_dom"/>
</dbReference>
<evidence type="ECO:0000256" key="9">
    <source>
        <dbReference type="ARBA" id="ARBA00023136"/>
    </source>
</evidence>
<evidence type="ECO:0000256" key="11">
    <source>
        <dbReference type="RuleBase" id="RU367108"/>
    </source>
</evidence>